<gene>
    <name evidence="6" type="ORF">FDP25_06600</name>
</gene>
<evidence type="ECO:0000313" key="7">
    <source>
        <dbReference type="Proteomes" id="UP000564704"/>
    </source>
</evidence>
<evidence type="ECO:0000259" key="5">
    <source>
        <dbReference type="Pfam" id="PF00496"/>
    </source>
</evidence>
<dbReference type="InterPro" id="IPR000914">
    <property type="entry name" value="SBP_5_dom"/>
</dbReference>
<evidence type="ECO:0000313" key="6">
    <source>
        <dbReference type="EMBL" id="MRU15097.1"/>
    </source>
</evidence>
<dbReference type="SUPFAM" id="SSF53850">
    <property type="entry name" value="Periplasmic binding protein-like II"/>
    <property type="match status" value="1"/>
</dbReference>
<dbReference type="Gene3D" id="3.10.105.10">
    <property type="entry name" value="Dipeptide-binding Protein, Domain 3"/>
    <property type="match status" value="1"/>
</dbReference>
<protein>
    <submittedName>
        <fullName evidence="6">ABC transporter substrate-binding protein</fullName>
    </submittedName>
</protein>
<feature type="chain" id="PRO_5033025578" evidence="4">
    <location>
        <begin position="38"/>
        <end position="647"/>
    </location>
</feature>
<dbReference type="Proteomes" id="UP000564704">
    <property type="component" value="Unassembled WGS sequence"/>
</dbReference>
<reference evidence="6 7" key="1">
    <citation type="submission" date="2019-05" db="EMBL/GenBank/DDBJ databases">
        <title>Roseovarius bejariae sp. nov., a moderately halophylic bacterium isolated from a saline soil in Rambla Salada (Murcia).</title>
        <authorList>
            <person name="Castro D.J."/>
            <person name="Gomez-Altuve A."/>
            <person name="Reina J.C."/>
            <person name="Rodriguez M."/>
            <person name="Sampedro I."/>
            <person name="Llamas I."/>
            <person name="Martinez-Checa F."/>
        </authorList>
    </citation>
    <scope>NUCLEOTIDE SEQUENCE [LARGE SCALE GENOMIC DNA]</scope>
    <source>
        <strain evidence="6 7">A21</strain>
    </source>
</reference>
<name>A0A844CK59_9RHOB</name>
<dbReference type="PIRSF" id="PIRSF002741">
    <property type="entry name" value="MppA"/>
    <property type="match status" value="1"/>
</dbReference>
<dbReference type="InterPro" id="IPR039424">
    <property type="entry name" value="SBP_5"/>
</dbReference>
<feature type="signal peptide" evidence="4">
    <location>
        <begin position="1"/>
        <end position="37"/>
    </location>
</feature>
<comment type="caution">
    <text evidence="6">The sequence shown here is derived from an EMBL/GenBank/DDBJ whole genome shotgun (WGS) entry which is preliminary data.</text>
</comment>
<dbReference type="PANTHER" id="PTHR30290">
    <property type="entry name" value="PERIPLASMIC BINDING COMPONENT OF ABC TRANSPORTER"/>
    <property type="match status" value="1"/>
</dbReference>
<dbReference type="OrthoDB" id="9803988at2"/>
<evidence type="ECO:0000256" key="4">
    <source>
        <dbReference type="SAM" id="SignalP"/>
    </source>
</evidence>
<dbReference type="GO" id="GO:0030288">
    <property type="term" value="C:outer membrane-bounded periplasmic space"/>
    <property type="evidence" value="ECO:0007669"/>
    <property type="project" value="TreeGrafter"/>
</dbReference>
<sequence>MTAERRRAKARAMKRTAPRVAILALLGLMIAALLAHAALAQDDDGIIRSHGYSFYGDLSYPADYAHFNYVNPDAPRGGEISLYAPGTFDSMNPYSRKGRAGRYSWMVYESLLGEMPAGGGPAPADAYGESYGLLAESLEYDEGKTWVIFHMRPEARFSDGTPVTAHDVVFSHNLFLEQGLPSYAQAVSRRVTGAEALDDHTVKFTFAEGISRRSLIDQVGGTPVFPRKWYEDNDARLDEPRLEAAPGSGPYQVESVDVNRRITYKRNPDYWGWDLPINQGRHNFDRIRVEYFADDSAAFEAFKAGEYTFRSEGNSKKWATGYDFPAANAGDVKIEELPDGTPPTPTGFVFNLARDKFKDERVREAVALAYNFEWTNESLQYGLFKQRHSFVQDTPLEAMGPPEGAELEFLKSLGDVIPPEMLTEPAVRAHESRASRLNDRRNLRRAMKLLDEAGWTVGDDGIRRNAEGKVLSIDFPIPSSGSATLGAVVESFVGNLQLMGIDARYEKVDPSQYTLRSRDRDYDIVFDNYVAFLGTGTGLLQRYGSSEAAFSLFNPAGLASPMVDAIINASLNAETREEENVALMALDRALRHERFMVPVWYNDSYWVAYWDMYEHPETLPPYALGVLDFWWYNADKAEALKASGALR</sequence>
<dbReference type="EMBL" id="SZWE01000001">
    <property type="protein sequence ID" value="MRU15097.1"/>
    <property type="molecule type" value="Genomic_DNA"/>
</dbReference>
<evidence type="ECO:0000256" key="1">
    <source>
        <dbReference type="ARBA" id="ARBA00004418"/>
    </source>
</evidence>
<dbReference type="GO" id="GO:0015833">
    <property type="term" value="P:peptide transport"/>
    <property type="evidence" value="ECO:0007669"/>
    <property type="project" value="TreeGrafter"/>
</dbReference>
<comment type="subcellular location">
    <subcellularLocation>
        <location evidence="1">Periplasm</location>
    </subcellularLocation>
</comment>
<dbReference type="AlphaFoldDB" id="A0A844CK59"/>
<dbReference type="GO" id="GO:1904680">
    <property type="term" value="F:peptide transmembrane transporter activity"/>
    <property type="evidence" value="ECO:0007669"/>
    <property type="project" value="TreeGrafter"/>
</dbReference>
<dbReference type="GO" id="GO:0043190">
    <property type="term" value="C:ATP-binding cassette (ABC) transporter complex"/>
    <property type="evidence" value="ECO:0007669"/>
    <property type="project" value="InterPro"/>
</dbReference>
<dbReference type="InterPro" id="IPR030678">
    <property type="entry name" value="Peptide/Ni-bd"/>
</dbReference>
<proteinExistence type="inferred from homology"/>
<feature type="domain" description="Solute-binding protein family 5" evidence="5">
    <location>
        <begin position="132"/>
        <end position="547"/>
    </location>
</feature>
<dbReference type="RefSeq" id="WP_154150096.1">
    <property type="nucleotide sequence ID" value="NZ_SZWE01000001.1"/>
</dbReference>
<evidence type="ECO:0000256" key="3">
    <source>
        <dbReference type="ARBA" id="ARBA00022729"/>
    </source>
</evidence>
<dbReference type="PANTHER" id="PTHR30290:SF64">
    <property type="entry name" value="ABC TRANSPORTER PERIPLASMIC BINDING PROTEIN"/>
    <property type="match status" value="1"/>
</dbReference>
<accession>A0A844CK59</accession>
<comment type="similarity">
    <text evidence="2">Belongs to the bacterial solute-binding protein 5 family.</text>
</comment>
<dbReference type="GO" id="GO:0042884">
    <property type="term" value="P:microcin transport"/>
    <property type="evidence" value="ECO:0007669"/>
    <property type="project" value="TreeGrafter"/>
</dbReference>
<keyword evidence="7" id="KW-1185">Reference proteome</keyword>
<dbReference type="Gene3D" id="3.40.190.10">
    <property type="entry name" value="Periplasmic binding protein-like II"/>
    <property type="match status" value="1"/>
</dbReference>
<keyword evidence="3 4" id="KW-0732">Signal</keyword>
<dbReference type="CDD" id="cd08497">
    <property type="entry name" value="MbnE-like"/>
    <property type="match status" value="1"/>
</dbReference>
<organism evidence="6 7">
    <name type="scientific">Roseovarius bejariae</name>
    <dbReference type="NCBI Taxonomy" id="2576383"/>
    <lineage>
        <taxon>Bacteria</taxon>
        <taxon>Pseudomonadati</taxon>
        <taxon>Pseudomonadota</taxon>
        <taxon>Alphaproteobacteria</taxon>
        <taxon>Rhodobacterales</taxon>
        <taxon>Roseobacteraceae</taxon>
        <taxon>Roseovarius</taxon>
    </lineage>
</organism>
<dbReference type="Pfam" id="PF00496">
    <property type="entry name" value="SBP_bac_5"/>
    <property type="match status" value="1"/>
</dbReference>
<evidence type="ECO:0000256" key="2">
    <source>
        <dbReference type="ARBA" id="ARBA00005695"/>
    </source>
</evidence>